<evidence type="ECO:0000313" key="3">
    <source>
        <dbReference type="Proteomes" id="UP000886824"/>
    </source>
</evidence>
<dbReference type="PANTHER" id="PTHR24637">
    <property type="entry name" value="COLLAGEN"/>
    <property type="match status" value="1"/>
</dbReference>
<accession>A0A9D1Z3B7</accession>
<feature type="region of interest" description="Disordered" evidence="1">
    <location>
        <begin position="221"/>
        <end position="281"/>
    </location>
</feature>
<name>A0A9D1Z3B7_9FIRM</name>
<comment type="caution">
    <text evidence="2">The sequence shown here is derived from an EMBL/GenBank/DDBJ whole genome shotgun (WGS) entry which is preliminary data.</text>
</comment>
<evidence type="ECO:0000313" key="2">
    <source>
        <dbReference type="EMBL" id="HIY73309.1"/>
    </source>
</evidence>
<organism evidence="2 3">
    <name type="scientific">Candidatus Intestinimonas merdavium</name>
    <dbReference type="NCBI Taxonomy" id="2838622"/>
    <lineage>
        <taxon>Bacteria</taxon>
        <taxon>Bacillati</taxon>
        <taxon>Bacillota</taxon>
        <taxon>Clostridia</taxon>
        <taxon>Eubacteriales</taxon>
        <taxon>Intestinimonas</taxon>
    </lineage>
</organism>
<dbReference type="Gene3D" id="1.20.5.320">
    <property type="entry name" value="6-Phosphogluconate Dehydrogenase, domain 3"/>
    <property type="match status" value="1"/>
</dbReference>
<dbReference type="Proteomes" id="UP000886824">
    <property type="component" value="Unassembled WGS sequence"/>
</dbReference>
<protein>
    <submittedName>
        <fullName evidence="2">Collagen-like protein</fullName>
    </submittedName>
</protein>
<gene>
    <name evidence="2" type="ORF">H9826_04960</name>
</gene>
<reference evidence="2" key="2">
    <citation type="submission" date="2021-04" db="EMBL/GenBank/DDBJ databases">
        <authorList>
            <person name="Gilroy R."/>
        </authorList>
    </citation>
    <scope>NUCLEOTIDE SEQUENCE</scope>
    <source>
        <strain evidence="2">CHK33-7979</strain>
    </source>
</reference>
<dbReference type="AlphaFoldDB" id="A0A9D1Z3B7"/>
<feature type="compositionally biased region" description="Low complexity" evidence="1">
    <location>
        <begin position="221"/>
        <end position="267"/>
    </location>
</feature>
<dbReference type="PANTHER" id="PTHR24637:SF421">
    <property type="entry name" value="CUTICLE COLLAGEN DPY-2"/>
    <property type="match status" value="1"/>
</dbReference>
<dbReference type="EMBL" id="DXCX01000051">
    <property type="protein sequence ID" value="HIY73309.1"/>
    <property type="molecule type" value="Genomic_DNA"/>
</dbReference>
<dbReference type="InterPro" id="IPR008160">
    <property type="entry name" value="Collagen"/>
</dbReference>
<proteinExistence type="predicted"/>
<reference evidence="2" key="1">
    <citation type="journal article" date="2021" name="PeerJ">
        <title>Extensive microbial diversity within the chicken gut microbiome revealed by metagenomics and culture.</title>
        <authorList>
            <person name="Gilroy R."/>
            <person name="Ravi A."/>
            <person name="Getino M."/>
            <person name="Pursley I."/>
            <person name="Horton D.L."/>
            <person name="Alikhan N.F."/>
            <person name="Baker D."/>
            <person name="Gharbi K."/>
            <person name="Hall N."/>
            <person name="Watson M."/>
            <person name="Adriaenssens E.M."/>
            <person name="Foster-Nyarko E."/>
            <person name="Jarju S."/>
            <person name="Secka A."/>
            <person name="Antonio M."/>
            <person name="Oren A."/>
            <person name="Chaudhuri R.R."/>
            <person name="La Ragione R."/>
            <person name="Hildebrand F."/>
            <person name="Pallen M.J."/>
        </authorList>
    </citation>
    <scope>NUCLEOTIDE SEQUENCE</scope>
    <source>
        <strain evidence="2">CHK33-7979</strain>
    </source>
</reference>
<dbReference type="Pfam" id="PF01391">
    <property type="entry name" value="Collagen"/>
    <property type="match status" value="1"/>
</dbReference>
<evidence type="ECO:0000256" key="1">
    <source>
        <dbReference type="SAM" id="MobiDB-lite"/>
    </source>
</evidence>
<sequence>MTRRINVTVTGQFVQKDTKNAGVMGEGNVTALHLTLDDTWAGYGKRVVWRDAAGENPVAVVLVPAAAAADSLDLETAIPAEALALPGWCSFTLEGYKEENGVHTVALTVSDHLFVAEADGYHSPAEPTPSQGQQILEAIGKNEAVVTAAAKEAKSWAVGGTGTRAGEDMDNARYYAGLVQNLTVSAHGLPHGVPPTVDKSQDEATRLVHLDFGLVEGAPGLQGVQGLQGPTGPQGIPGPQGLPGQDGLNGVQGPQGVPGPQGEAGPRGPEGPQGPQGIQGERGLSGVAVAAEGQYAFTVDDNGHLLLSYTGAEAPAFSIDEGGHLILEVL</sequence>
<keyword evidence="2" id="KW-0176">Collagen</keyword>